<reference evidence="1 2" key="1">
    <citation type="journal article" date="2015" name="Genome Announc.">
        <title>Expanding the biotechnology potential of lactobacilli through comparative genomics of 213 strains and associated genera.</title>
        <authorList>
            <person name="Sun Z."/>
            <person name="Harris H.M."/>
            <person name="McCann A."/>
            <person name="Guo C."/>
            <person name="Argimon S."/>
            <person name="Zhang W."/>
            <person name="Yang X."/>
            <person name="Jeffery I.B."/>
            <person name="Cooney J.C."/>
            <person name="Kagawa T.F."/>
            <person name="Liu W."/>
            <person name="Song Y."/>
            <person name="Salvetti E."/>
            <person name="Wrobel A."/>
            <person name="Rasinkangas P."/>
            <person name="Parkhill J."/>
            <person name="Rea M.C."/>
            <person name="O'Sullivan O."/>
            <person name="Ritari J."/>
            <person name="Douillard F.P."/>
            <person name="Paul Ross R."/>
            <person name="Yang R."/>
            <person name="Briner A.E."/>
            <person name="Felis G.E."/>
            <person name="de Vos W.M."/>
            <person name="Barrangou R."/>
            <person name="Klaenhammer T.R."/>
            <person name="Caufield P.W."/>
            <person name="Cui Y."/>
            <person name="Zhang H."/>
            <person name="O'Toole P.W."/>
        </authorList>
    </citation>
    <scope>NUCLEOTIDE SEQUENCE [LARGE SCALE GENOMIC DNA]</scope>
    <source>
        <strain evidence="1 2">DSM 19682</strain>
    </source>
</reference>
<dbReference type="Gene3D" id="2.60.120.200">
    <property type="match status" value="1"/>
</dbReference>
<evidence type="ECO:0000313" key="1">
    <source>
        <dbReference type="EMBL" id="KRK79081.1"/>
    </source>
</evidence>
<dbReference type="InterPro" id="IPR013320">
    <property type="entry name" value="ConA-like_dom_sf"/>
</dbReference>
<gene>
    <name evidence="1" type="ORF">FD03_GL001444</name>
</gene>
<organism evidence="1 2">
    <name type="scientific">Companilactobacillus nodensis DSM 19682 = JCM 14932 = NBRC 107160</name>
    <dbReference type="NCBI Taxonomy" id="1423775"/>
    <lineage>
        <taxon>Bacteria</taxon>
        <taxon>Bacillati</taxon>
        <taxon>Bacillota</taxon>
        <taxon>Bacilli</taxon>
        <taxon>Lactobacillales</taxon>
        <taxon>Lactobacillaceae</taxon>
        <taxon>Companilactobacillus</taxon>
    </lineage>
</organism>
<sequence>MLWKRRILALLVFSVLAFLGMFSINTTKVEAYYYDNDAKKVAPTGLDLNVLSSDDLFVNGPYSGSFKPKIVDDNNGTPSMLQLTDNDTQNAVTSVWSNNALNYIDVTQKQNLSFWVYFGDSYTHADGMAFVLQNDDRGENAIAMNGSNISGGETLGVWGSELSSSNAGLSTMTSTAIQKSWALEFDEQRNGYKDLDGRAKSPRGNAFDTYFGDVNGTGGRSINDQHTGWNYPDDPNAYNQIKSGTYQLLHNGIENLDLSGLVKPASSWHHVMIDYTPPAVKGGDAVLKYSFNTKDVTGRKKNTAGSNVPGQELVYQTVSDLHTERFKLNDSNKLRFGFTASTGYSERYDNIAYTINPGTTWIVFESIPAVVQAEISAYAIDETTKSRIDNNASNTPNIVEEDDKGLSITSKVHPNDDLTFKYLLQYQDGQQSLKDANATINLPSNVTFGSTDDSNVIGKVIYTSVDGSKTTEEPISKSDIDENNVLHHKLLPLNNDGGSDLTYAKIELYATANIIPSDVSTLSVPVSHVNYTAANFIADDETDKFTIVEPSDTLTIATDQSKFDSKVDESVNFAGTMSFESKKDINNNDMDIYYTVNGKKYRTGIDTGSPNGQYSIPITTSEANGFKVGDNKVVVQVVDTKYKTSSGGIETIASNKLEYTVNVTDVSLIITPDEQTRTVTDNGKQTISGTIKLSDNSELGTFDNKRTGYGLTDGNKTIQTWEEVIDGNENFEFEYTNDEHTEIRYKLLINPIGMHSGKTKGLTVGENSLDFTFGIGSKDSNPVKFYEGDVIYKINVPDIDITLDNSGNEDVTALSGQDFFLPAKLNYKDNPNYQYDLSSMDRVVTLDVVKRTIRLESKSNWLSGETELIGKTNLFDFSGFDYKKDNFEASYYVTDPYLRESNTVHYNVERIKNYTKLTTADSYQFEAHNAAPDIKELVGRKGDWGISVYSYNSPWVLTASSSNMVRSTEDGGEAIVLDGDVVFVDPKDESNIKNMNIGSDGDPAVIDEQTASSTTTKNVSGAWSDENGVLLDLNGALVGGSYSGTINWNLTNSI</sequence>
<dbReference type="AlphaFoldDB" id="A0A0R1KDW8"/>
<accession>A0A0R1KDW8</accession>
<keyword evidence="2" id="KW-1185">Reference proteome</keyword>
<dbReference type="RefSeq" id="WP_056979807.1">
    <property type="nucleotide sequence ID" value="NZ_AZDZ01000019.1"/>
</dbReference>
<proteinExistence type="predicted"/>
<protein>
    <submittedName>
        <fullName evidence="1">Extracellular protein</fullName>
    </submittedName>
</protein>
<dbReference type="eggNOG" id="COG4886">
    <property type="taxonomic scope" value="Bacteria"/>
</dbReference>
<dbReference type="EMBL" id="AZDZ01000019">
    <property type="protein sequence ID" value="KRK79081.1"/>
    <property type="molecule type" value="Genomic_DNA"/>
</dbReference>
<dbReference type="OrthoDB" id="2306834at2"/>
<dbReference type="PATRIC" id="fig|1423775.4.peg.1472"/>
<dbReference type="SUPFAM" id="SSF49899">
    <property type="entry name" value="Concanavalin A-like lectins/glucanases"/>
    <property type="match status" value="1"/>
</dbReference>
<comment type="caution">
    <text evidence="1">The sequence shown here is derived from an EMBL/GenBank/DDBJ whole genome shotgun (WGS) entry which is preliminary data.</text>
</comment>
<dbReference type="Proteomes" id="UP000051248">
    <property type="component" value="Unassembled WGS sequence"/>
</dbReference>
<dbReference type="STRING" id="1423775.FD03_GL001444"/>
<evidence type="ECO:0000313" key="2">
    <source>
        <dbReference type="Proteomes" id="UP000051248"/>
    </source>
</evidence>
<name>A0A0R1KDW8_9LACO</name>